<evidence type="ECO:0008006" key="3">
    <source>
        <dbReference type="Google" id="ProtNLM"/>
    </source>
</evidence>
<sequence>MSSMMNRWSGVITSTIKKDLVKVEAKPKPVEPETVSPKKVQTLVSLDPAELEHRRRAKQIEFDLRVARSYNSKNDDARNRNLQFALTLSDWAKLMSEPVCSYSGRPFSNKGGCSDSRTMERINASLGYTVENTIAVTSAANSEKSNLDAFMKGSVILPEVKLKLLRKAAYQIEKQLKIKG</sequence>
<organism evidence="1 2">
    <name type="scientific">Cronobacter phage JC03</name>
    <dbReference type="NCBI Taxonomy" id="2831170"/>
    <lineage>
        <taxon>Viruses</taxon>
        <taxon>Duplodnaviria</taxon>
        <taxon>Heunggongvirae</taxon>
        <taxon>Uroviricota</taxon>
        <taxon>Caudoviricetes</taxon>
        <taxon>Pantevenvirales</taxon>
        <taxon>Straboviridae</taxon>
        <taxon>Pseudotevenvirus</taxon>
        <taxon>Pseudotevenvirus gap161</taxon>
    </lineage>
</organism>
<dbReference type="EMBL" id="MW767161">
    <property type="protein sequence ID" value="QVW27300.1"/>
    <property type="molecule type" value="Genomic_DNA"/>
</dbReference>
<reference evidence="1" key="1">
    <citation type="submission" date="2021-03" db="EMBL/GenBank/DDBJ databases">
        <title>Characterization and complete genome analysis of a novel phage JC03 infecting Cronobacter sakazakii.</title>
        <authorList>
            <person name="Jiang J."/>
            <person name="Zhao C."/>
            <person name="Li Z."/>
            <person name="Xu C."/>
        </authorList>
    </citation>
    <scope>NUCLEOTIDE SEQUENCE</scope>
</reference>
<dbReference type="Proteomes" id="UP000678368">
    <property type="component" value="Segment"/>
</dbReference>
<name>A0A8E7KYE7_9CAUD</name>
<protein>
    <recommendedName>
        <fullName evidence="3">Postulated decoy of host sigma70 or sigmaS</fullName>
    </recommendedName>
</protein>
<evidence type="ECO:0000313" key="1">
    <source>
        <dbReference type="EMBL" id="QVW27300.1"/>
    </source>
</evidence>
<evidence type="ECO:0000313" key="2">
    <source>
        <dbReference type="Proteomes" id="UP000678368"/>
    </source>
</evidence>
<proteinExistence type="predicted"/>
<accession>A0A8E7KYE7</accession>
<gene>
    <name evidence="1" type="ORF">AKFOPBLP_00078</name>
</gene>